<dbReference type="SUPFAM" id="SSF48150">
    <property type="entry name" value="DNA-glycosylase"/>
    <property type="match status" value="1"/>
</dbReference>
<evidence type="ECO:0000313" key="6">
    <source>
        <dbReference type="Proteomes" id="UP000242715"/>
    </source>
</evidence>
<organism evidence="5 6">
    <name type="scientific">Trifolium subterraneum</name>
    <name type="common">Subterranean clover</name>
    <dbReference type="NCBI Taxonomy" id="3900"/>
    <lineage>
        <taxon>Eukaryota</taxon>
        <taxon>Viridiplantae</taxon>
        <taxon>Streptophyta</taxon>
        <taxon>Embryophyta</taxon>
        <taxon>Tracheophyta</taxon>
        <taxon>Spermatophyta</taxon>
        <taxon>Magnoliopsida</taxon>
        <taxon>eudicotyledons</taxon>
        <taxon>Gunneridae</taxon>
        <taxon>Pentapetalae</taxon>
        <taxon>rosids</taxon>
        <taxon>fabids</taxon>
        <taxon>Fabales</taxon>
        <taxon>Fabaceae</taxon>
        <taxon>Papilionoideae</taxon>
        <taxon>50 kb inversion clade</taxon>
        <taxon>NPAAA clade</taxon>
        <taxon>Hologalegina</taxon>
        <taxon>IRL clade</taxon>
        <taxon>Trifolieae</taxon>
        <taxon>Trifolium</taxon>
    </lineage>
</organism>
<evidence type="ECO:0000259" key="4">
    <source>
        <dbReference type="Pfam" id="PF00730"/>
    </source>
</evidence>
<name>A0A2Z6P1S2_TRISU</name>
<dbReference type="GO" id="GO:0003677">
    <property type="term" value="F:DNA binding"/>
    <property type="evidence" value="ECO:0007669"/>
    <property type="project" value="InterPro"/>
</dbReference>
<proteinExistence type="predicted"/>
<dbReference type="InterPro" id="IPR011257">
    <property type="entry name" value="DNA_glycosylase"/>
</dbReference>
<dbReference type="AlphaFoldDB" id="A0A2Z6P1S2"/>
<protein>
    <recommendedName>
        <fullName evidence="4">HhH-GPD domain-containing protein</fullName>
    </recommendedName>
</protein>
<keyword evidence="6" id="KW-1185">Reference proteome</keyword>
<dbReference type="InterPro" id="IPR003265">
    <property type="entry name" value="HhH-GPD_domain"/>
</dbReference>
<dbReference type="PANTHER" id="PTHR15074">
    <property type="entry name" value="METHYL-CPG-BINDING PROTEIN"/>
    <property type="match status" value="1"/>
</dbReference>
<feature type="compositionally biased region" description="Basic and acidic residues" evidence="3">
    <location>
        <begin position="160"/>
        <end position="174"/>
    </location>
</feature>
<dbReference type="Gene3D" id="1.10.340.30">
    <property type="entry name" value="Hypothetical protein, domain 2"/>
    <property type="match status" value="1"/>
</dbReference>
<feature type="compositionally biased region" description="Basic residues" evidence="3">
    <location>
        <begin position="144"/>
        <end position="158"/>
    </location>
</feature>
<dbReference type="PANTHER" id="PTHR15074:SF0">
    <property type="entry name" value="METHYL-CPG-BINDING DOMAIN PROTEIN 4-LIKE PROTEIN"/>
    <property type="match status" value="1"/>
</dbReference>
<dbReference type="GO" id="GO:0003824">
    <property type="term" value="F:catalytic activity"/>
    <property type="evidence" value="ECO:0007669"/>
    <property type="project" value="InterPro"/>
</dbReference>
<feature type="compositionally biased region" description="Basic and acidic residues" evidence="3">
    <location>
        <begin position="131"/>
        <end position="143"/>
    </location>
</feature>
<accession>A0A2Z6P1S2</accession>
<dbReference type="GO" id="GO:0005634">
    <property type="term" value="C:nucleus"/>
    <property type="evidence" value="ECO:0007669"/>
    <property type="project" value="UniProtKB-SubCell"/>
</dbReference>
<evidence type="ECO:0000256" key="1">
    <source>
        <dbReference type="ARBA" id="ARBA00004123"/>
    </source>
</evidence>
<dbReference type="Proteomes" id="UP000242715">
    <property type="component" value="Unassembled WGS sequence"/>
</dbReference>
<dbReference type="FunFam" id="1.10.340.30:FF:000007">
    <property type="entry name" value="Methyl-CpG-binding domain protein 4"/>
    <property type="match status" value="1"/>
</dbReference>
<dbReference type="EMBL" id="DF974424">
    <property type="protein sequence ID" value="GAU48433.1"/>
    <property type="molecule type" value="Genomic_DNA"/>
</dbReference>
<evidence type="ECO:0000256" key="2">
    <source>
        <dbReference type="ARBA" id="ARBA00023242"/>
    </source>
</evidence>
<comment type="subcellular location">
    <subcellularLocation>
        <location evidence="1">Nucleus</location>
    </subcellularLocation>
</comment>
<feature type="region of interest" description="Disordered" evidence="3">
    <location>
        <begin position="90"/>
        <end position="174"/>
    </location>
</feature>
<keyword evidence="2" id="KW-0539">Nucleus</keyword>
<feature type="domain" description="HhH-GPD" evidence="4">
    <location>
        <begin position="203"/>
        <end position="301"/>
    </location>
</feature>
<gene>
    <name evidence="5" type="ORF">TSUD_135600</name>
</gene>
<evidence type="ECO:0000313" key="5">
    <source>
        <dbReference type="EMBL" id="GAU48433.1"/>
    </source>
</evidence>
<evidence type="ECO:0000256" key="3">
    <source>
        <dbReference type="SAM" id="MobiDB-lite"/>
    </source>
</evidence>
<dbReference type="OrthoDB" id="10265068at2759"/>
<dbReference type="InterPro" id="IPR045138">
    <property type="entry name" value="MeCP2/MBD4"/>
</dbReference>
<reference evidence="6" key="1">
    <citation type="journal article" date="2017" name="Front. Plant Sci.">
        <title>Climate Clever Clovers: New Paradigm to Reduce the Environmental Footprint of Ruminants by Breeding Low Methanogenic Forages Utilizing Haplotype Variation.</title>
        <authorList>
            <person name="Kaur P."/>
            <person name="Appels R."/>
            <person name="Bayer P.E."/>
            <person name="Keeble-Gagnere G."/>
            <person name="Wang J."/>
            <person name="Hirakawa H."/>
            <person name="Shirasawa K."/>
            <person name="Vercoe P."/>
            <person name="Stefanova K."/>
            <person name="Durmic Z."/>
            <person name="Nichols P."/>
            <person name="Revell C."/>
            <person name="Isobe S.N."/>
            <person name="Edwards D."/>
            <person name="Erskine W."/>
        </authorList>
    </citation>
    <scope>NUCLEOTIDE SEQUENCE [LARGE SCALE GENOMIC DNA]</scope>
    <source>
        <strain evidence="6">cv. Daliak</strain>
    </source>
</reference>
<dbReference type="GO" id="GO:0006284">
    <property type="term" value="P:base-excision repair"/>
    <property type="evidence" value="ECO:0007669"/>
    <property type="project" value="InterPro"/>
</dbReference>
<dbReference type="Pfam" id="PF00730">
    <property type="entry name" value="HhH-GPD"/>
    <property type="match status" value="1"/>
</dbReference>
<sequence>MEISPDNPFIEFAYKKVEVMEEHHPTRRVSPYFPNKCSMNIIHHHVGTQFSCRLRTSEQMEHLNHSSPSRKASPYFQNVQESKLRKVSPYFRNVQESKPNKASPYFRNVQESKPRKVSPYFQKNSGVTESLKADHSEERPKVEKPKRKFKNGRKKTKPFPKAERRKEAYKRKTPDNNWLPPRSYWNLIQEDHFHDPWRVLVICMLLNRTTGDQTKKILANFFELCPDAETCMQVPREEIQDLIRSLGLHAKRSKMLQRLSREYLAETWTYVTELHSVGRYAADAYAIFCTGKWDEVIPDDHMLNKYWDFLRTIKHML</sequence>